<organism evidence="2 3">
    <name type="scientific">Panagrolaimus davidi</name>
    <dbReference type="NCBI Taxonomy" id="227884"/>
    <lineage>
        <taxon>Eukaryota</taxon>
        <taxon>Metazoa</taxon>
        <taxon>Ecdysozoa</taxon>
        <taxon>Nematoda</taxon>
        <taxon>Chromadorea</taxon>
        <taxon>Rhabditida</taxon>
        <taxon>Tylenchina</taxon>
        <taxon>Panagrolaimomorpha</taxon>
        <taxon>Panagrolaimoidea</taxon>
        <taxon>Panagrolaimidae</taxon>
        <taxon>Panagrolaimus</taxon>
    </lineage>
</organism>
<name>A0A914QQ21_9BILA</name>
<dbReference type="WBParaSite" id="PDA_v2.g5841.t1">
    <property type="protein sequence ID" value="PDA_v2.g5841.t1"/>
    <property type="gene ID" value="PDA_v2.g5841"/>
</dbReference>
<feature type="region of interest" description="Disordered" evidence="1">
    <location>
        <begin position="1"/>
        <end position="21"/>
    </location>
</feature>
<evidence type="ECO:0000313" key="3">
    <source>
        <dbReference type="WBParaSite" id="PDA_v2.g5841.t1"/>
    </source>
</evidence>
<dbReference type="Proteomes" id="UP000887578">
    <property type="component" value="Unplaced"/>
</dbReference>
<keyword evidence="2" id="KW-1185">Reference proteome</keyword>
<reference evidence="3" key="1">
    <citation type="submission" date="2022-11" db="UniProtKB">
        <authorList>
            <consortium name="WormBaseParasite"/>
        </authorList>
    </citation>
    <scope>IDENTIFICATION</scope>
</reference>
<evidence type="ECO:0000313" key="2">
    <source>
        <dbReference type="Proteomes" id="UP000887578"/>
    </source>
</evidence>
<proteinExistence type="predicted"/>
<protein>
    <submittedName>
        <fullName evidence="3">Uncharacterized protein</fullName>
    </submittedName>
</protein>
<accession>A0A914QQ21</accession>
<dbReference type="InterPro" id="IPR036770">
    <property type="entry name" value="Ankyrin_rpt-contain_sf"/>
</dbReference>
<dbReference type="AlphaFoldDB" id="A0A914QQ21"/>
<sequence length="102" mass="11240">MSGSIKPKEATSTSTPPKSIEEELRWIDITATDGTGNSALMIGIRDNKENVVKFIVDRALSVNKLSEVLQIVNKDDENAYSLALRAENVASQRFENPLSVDF</sequence>
<evidence type="ECO:0000256" key="1">
    <source>
        <dbReference type="SAM" id="MobiDB-lite"/>
    </source>
</evidence>
<dbReference type="Gene3D" id="1.25.40.20">
    <property type="entry name" value="Ankyrin repeat-containing domain"/>
    <property type="match status" value="1"/>
</dbReference>